<protein>
    <submittedName>
        <fullName evidence="1">Uncharacterized protein</fullName>
    </submittedName>
</protein>
<dbReference type="OrthoDB" id="444242at2759"/>
<evidence type="ECO:0000313" key="2">
    <source>
        <dbReference type="Proteomes" id="UP000649617"/>
    </source>
</evidence>
<reference evidence="1" key="1">
    <citation type="submission" date="2021-02" db="EMBL/GenBank/DDBJ databases">
        <authorList>
            <person name="Dougan E. K."/>
            <person name="Rhodes N."/>
            <person name="Thang M."/>
            <person name="Chan C."/>
        </authorList>
    </citation>
    <scope>NUCLEOTIDE SEQUENCE</scope>
</reference>
<keyword evidence="2" id="KW-1185">Reference proteome</keyword>
<dbReference type="EMBL" id="CAJNIZ010042324">
    <property type="protein sequence ID" value="CAE7623458.1"/>
    <property type="molecule type" value="Genomic_DNA"/>
</dbReference>
<evidence type="ECO:0000313" key="1">
    <source>
        <dbReference type="EMBL" id="CAE7623458.1"/>
    </source>
</evidence>
<dbReference type="Proteomes" id="UP000649617">
    <property type="component" value="Unassembled WGS sequence"/>
</dbReference>
<sequence length="203" mass="22462">RALQDLSLSASLPDEAVASSPRPVTGEERRIGLGEMPCDTDLQSFYGQVLPLLQGTLVGALRPPRKSLEERLLVLSSDFQRLELWMQSGADVSDSPIARKRVADAFLRLEMLTRVHLPKATMMALQQKASVSSRSKSRFCFHFEFVIMGSDTWRLATSDVQSLQVILRAVRALLMSRGKLRALAVSRSGASIGRRPRRAKSAV</sequence>
<organism evidence="1 2">
    <name type="scientific">Symbiodinium pilosum</name>
    <name type="common">Dinoflagellate</name>
    <dbReference type="NCBI Taxonomy" id="2952"/>
    <lineage>
        <taxon>Eukaryota</taxon>
        <taxon>Sar</taxon>
        <taxon>Alveolata</taxon>
        <taxon>Dinophyceae</taxon>
        <taxon>Suessiales</taxon>
        <taxon>Symbiodiniaceae</taxon>
        <taxon>Symbiodinium</taxon>
    </lineage>
</organism>
<feature type="non-terminal residue" evidence="1">
    <location>
        <position position="1"/>
    </location>
</feature>
<accession>A0A812VIZ8</accession>
<gene>
    <name evidence="1" type="ORF">SPIL2461_LOCUS16315</name>
</gene>
<comment type="caution">
    <text evidence="1">The sequence shown here is derived from an EMBL/GenBank/DDBJ whole genome shotgun (WGS) entry which is preliminary data.</text>
</comment>
<proteinExistence type="predicted"/>
<dbReference type="AlphaFoldDB" id="A0A812VIZ8"/>
<name>A0A812VIZ8_SYMPI</name>